<dbReference type="PANTHER" id="PTHR11439:SF470">
    <property type="entry name" value="CYSTEINE-RICH RLK (RECEPTOR-LIKE PROTEIN KINASE) 8"/>
    <property type="match status" value="1"/>
</dbReference>
<accession>A0AAV3NSZ1</accession>
<protein>
    <submittedName>
        <fullName evidence="1">Uncharacterized protein</fullName>
    </submittedName>
</protein>
<dbReference type="EMBL" id="BAABME010000254">
    <property type="protein sequence ID" value="GAA0141170.1"/>
    <property type="molecule type" value="Genomic_DNA"/>
</dbReference>
<gene>
    <name evidence="1" type="ORF">LIER_02376</name>
</gene>
<reference evidence="1 2" key="1">
    <citation type="submission" date="2024-01" db="EMBL/GenBank/DDBJ databases">
        <title>The complete chloroplast genome sequence of Lithospermum erythrorhizon: insights into the phylogenetic relationship among Boraginaceae species and the maternal lineages of purple gromwells.</title>
        <authorList>
            <person name="Okada T."/>
            <person name="Watanabe K."/>
        </authorList>
    </citation>
    <scope>NUCLEOTIDE SEQUENCE [LARGE SCALE GENOMIC DNA]</scope>
</reference>
<organism evidence="1 2">
    <name type="scientific">Lithospermum erythrorhizon</name>
    <name type="common">Purple gromwell</name>
    <name type="synonym">Lithospermum officinale var. erythrorhizon</name>
    <dbReference type="NCBI Taxonomy" id="34254"/>
    <lineage>
        <taxon>Eukaryota</taxon>
        <taxon>Viridiplantae</taxon>
        <taxon>Streptophyta</taxon>
        <taxon>Embryophyta</taxon>
        <taxon>Tracheophyta</taxon>
        <taxon>Spermatophyta</taxon>
        <taxon>Magnoliopsida</taxon>
        <taxon>eudicotyledons</taxon>
        <taxon>Gunneridae</taxon>
        <taxon>Pentapetalae</taxon>
        <taxon>asterids</taxon>
        <taxon>lamiids</taxon>
        <taxon>Boraginales</taxon>
        <taxon>Boraginaceae</taxon>
        <taxon>Boraginoideae</taxon>
        <taxon>Lithospermeae</taxon>
        <taxon>Lithospermum</taxon>
    </lineage>
</organism>
<keyword evidence="2" id="KW-1185">Reference proteome</keyword>
<evidence type="ECO:0000313" key="1">
    <source>
        <dbReference type="EMBL" id="GAA0141170.1"/>
    </source>
</evidence>
<name>A0AAV3NSZ1_LITER</name>
<comment type="caution">
    <text evidence="1">The sequence shown here is derived from an EMBL/GenBank/DDBJ whole genome shotgun (WGS) entry which is preliminary data.</text>
</comment>
<dbReference type="Proteomes" id="UP001454036">
    <property type="component" value="Unassembled WGS sequence"/>
</dbReference>
<dbReference type="CDD" id="cd09272">
    <property type="entry name" value="RNase_HI_RT_Ty1"/>
    <property type="match status" value="1"/>
</dbReference>
<dbReference type="PANTHER" id="PTHR11439">
    <property type="entry name" value="GAG-POL-RELATED RETROTRANSPOSON"/>
    <property type="match status" value="1"/>
</dbReference>
<evidence type="ECO:0000313" key="2">
    <source>
        <dbReference type="Proteomes" id="UP001454036"/>
    </source>
</evidence>
<dbReference type="AlphaFoldDB" id="A0AAV3NSZ1"/>
<proteinExistence type="predicted"/>
<sequence>MVTVRTFLDVDATKNWKLHQMDVHNALLHGDLTEEVLSQFLNTPRHDHWIAILRVVKYLKGSPGQVFLGDSQIYWKSKKQLTVARSTVEDEYRAMAMNLVFHERTKHIELDFHFLRDAILDGLIATSYVSTSKQLADIFAKALRKLSLSIFFSTFITSRDGEEVEDGRSLTKSIIASK</sequence>